<dbReference type="AlphaFoldDB" id="A0A1H3PP25"/>
<dbReference type="PANTHER" id="PTHR35894:SF1">
    <property type="entry name" value="PHOSPHORIBULOKINASE _ URIDINE KINASE FAMILY"/>
    <property type="match status" value="1"/>
</dbReference>
<accession>A0A1H3PP25</accession>
<dbReference type="STRING" id="44576.SAMN05421881_11058"/>
<dbReference type="Proteomes" id="UP000198640">
    <property type="component" value="Unassembled WGS sequence"/>
</dbReference>
<evidence type="ECO:0000313" key="2">
    <source>
        <dbReference type="Proteomes" id="UP000198640"/>
    </source>
</evidence>
<dbReference type="PANTHER" id="PTHR35894">
    <property type="entry name" value="GENERAL SECRETION PATHWAY PROTEIN A-RELATED"/>
    <property type="match status" value="1"/>
</dbReference>
<proteinExistence type="predicted"/>
<evidence type="ECO:0008006" key="3">
    <source>
        <dbReference type="Google" id="ProtNLM"/>
    </source>
</evidence>
<gene>
    <name evidence="1" type="ORF">SAMN05421881_11058</name>
</gene>
<reference evidence="1 2" key="1">
    <citation type="submission" date="2016-10" db="EMBL/GenBank/DDBJ databases">
        <authorList>
            <person name="de Groot N.N."/>
        </authorList>
    </citation>
    <scope>NUCLEOTIDE SEQUENCE [LARGE SCALE GENOMIC DNA]</scope>
    <source>
        <strain evidence="1 2">Nm1</strain>
    </source>
</reference>
<keyword evidence="2" id="KW-1185">Reference proteome</keyword>
<organism evidence="1 2">
    <name type="scientific">Nitrosomonas halophila</name>
    <dbReference type="NCBI Taxonomy" id="44576"/>
    <lineage>
        <taxon>Bacteria</taxon>
        <taxon>Pseudomonadati</taxon>
        <taxon>Pseudomonadota</taxon>
        <taxon>Betaproteobacteria</taxon>
        <taxon>Nitrosomonadales</taxon>
        <taxon>Nitrosomonadaceae</taxon>
        <taxon>Nitrosomonas</taxon>
    </lineage>
</organism>
<name>A0A1H3PP25_9PROT</name>
<protein>
    <recommendedName>
        <fullName evidence="3">AAA domain-containing protein</fullName>
    </recommendedName>
</protein>
<evidence type="ECO:0000313" key="1">
    <source>
        <dbReference type="EMBL" id="SDZ02813.1"/>
    </source>
</evidence>
<dbReference type="InterPro" id="IPR027417">
    <property type="entry name" value="P-loop_NTPase"/>
</dbReference>
<dbReference type="SUPFAM" id="SSF52540">
    <property type="entry name" value="P-loop containing nucleoside triphosphate hydrolases"/>
    <property type="match status" value="1"/>
</dbReference>
<sequence length="101" mass="11457">MRVEVMQYYGLAQPLSQAGYYETEHHKQLIKDIKGAILEGRLIAVCGVVGSGKTVTLRRLQQILKDENRVAVAKSLSVEKHSIMPLNYFQYFLPNAFRSTT</sequence>
<dbReference type="Gene3D" id="3.40.50.300">
    <property type="entry name" value="P-loop containing nucleotide triphosphate hydrolases"/>
    <property type="match status" value="1"/>
</dbReference>
<dbReference type="EMBL" id="FNOY01000105">
    <property type="protein sequence ID" value="SDZ02813.1"/>
    <property type="molecule type" value="Genomic_DNA"/>
</dbReference>
<dbReference type="InterPro" id="IPR052026">
    <property type="entry name" value="ExeA_AAA_ATPase_DNA-bind"/>
</dbReference>